<reference evidence="1 2" key="1">
    <citation type="submission" date="2022-11" db="EMBL/GenBank/DDBJ databases">
        <authorList>
            <person name="Mao L."/>
        </authorList>
    </citation>
    <scope>NUCLEOTIDE SEQUENCE [LARGE SCALE GENOMIC DNA]</scope>
</reference>
<accession>A0AAE9YL74</accession>
<sequence length="109" mass="12289">MAQMQITTARQAMINAAALGATHSQRWEVLHDGHWRLFSLAFYDLDAPARADGLAVEVATWQAGFEVFDPQERLSCYAKGRNLDRSERDQMFISIPERIGPEFYGEGAI</sequence>
<dbReference type="Proteomes" id="UP001220088">
    <property type="component" value="Segment"/>
</dbReference>
<keyword evidence="2" id="KW-1185">Reference proteome</keyword>
<gene>
    <name evidence="1" type="ORF">phiA034_gene0053</name>
</gene>
<protein>
    <submittedName>
        <fullName evidence="1">Uncharacterized protein</fullName>
    </submittedName>
</protein>
<evidence type="ECO:0000313" key="2">
    <source>
        <dbReference type="Proteomes" id="UP001220088"/>
    </source>
</evidence>
<evidence type="ECO:0000313" key="1">
    <source>
        <dbReference type="EMBL" id="WCZ66136.1"/>
    </source>
</evidence>
<organism evidence="1 2">
    <name type="scientific">Aeromonas phage phiA034</name>
    <dbReference type="NCBI Taxonomy" id="2985287"/>
    <lineage>
        <taxon>Viruses</taxon>
        <taxon>Duplodnaviria</taxon>
        <taxon>Heunggongvirae</taxon>
        <taxon>Uroviricota</taxon>
        <taxon>Caudoviricetes</taxon>
        <taxon>Casjensviridae</taxon>
        <taxon>Sharonstreetvirus</taxon>
        <taxon>Sharonstreetvirus xiamensis</taxon>
    </lineage>
</organism>
<dbReference type="EMBL" id="OP792756">
    <property type="protein sequence ID" value="WCZ66136.1"/>
    <property type="molecule type" value="Genomic_DNA"/>
</dbReference>
<name>A0AAE9YL74_9CAUD</name>
<proteinExistence type="predicted"/>